<dbReference type="EMBL" id="JAWZYT010004166">
    <property type="protein sequence ID" value="KAK4294985.1"/>
    <property type="molecule type" value="Genomic_DNA"/>
</dbReference>
<accession>A0AAE1NTN5</accession>
<evidence type="ECO:0000313" key="1">
    <source>
        <dbReference type="EMBL" id="KAK4294985.1"/>
    </source>
</evidence>
<protein>
    <submittedName>
        <fullName evidence="1">Uncharacterized protein</fullName>
    </submittedName>
</protein>
<reference evidence="1" key="1">
    <citation type="submission" date="2023-11" db="EMBL/GenBank/DDBJ databases">
        <title>Genome assemblies of two species of porcelain crab, Petrolisthes cinctipes and Petrolisthes manimaculis (Anomura: Porcellanidae).</title>
        <authorList>
            <person name="Angst P."/>
        </authorList>
    </citation>
    <scope>NUCLEOTIDE SEQUENCE</scope>
    <source>
        <strain evidence="1">PB745_02</strain>
        <tissue evidence="1">Gill</tissue>
    </source>
</reference>
<sequence length="77" mass="9026">MDDRVINRALTLPLKLRMMLLGLVKEHPILQDHSSNQAKYTRGLCLGRHQEVMTMNPDLPPRTTSQLKRCYNRIKLR</sequence>
<dbReference type="Proteomes" id="UP001292094">
    <property type="component" value="Unassembled WGS sequence"/>
</dbReference>
<gene>
    <name evidence="1" type="ORF">Pmani_032427</name>
</gene>
<name>A0AAE1NTN5_9EUCA</name>
<evidence type="ECO:0000313" key="2">
    <source>
        <dbReference type="Proteomes" id="UP001292094"/>
    </source>
</evidence>
<keyword evidence="2" id="KW-1185">Reference proteome</keyword>
<proteinExistence type="predicted"/>
<organism evidence="1 2">
    <name type="scientific">Petrolisthes manimaculis</name>
    <dbReference type="NCBI Taxonomy" id="1843537"/>
    <lineage>
        <taxon>Eukaryota</taxon>
        <taxon>Metazoa</taxon>
        <taxon>Ecdysozoa</taxon>
        <taxon>Arthropoda</taxon>
        <taxon>Crustacea</taxon>
        <taxon>Multicrustacea</taxon>
        <taxon>Malacostraca</taxon>
        <taxon>Eumalacostraca</taxon>
        <taxon>Eucarida</taxon>
        <taxon>Decapoda</taxon>
        <taxon>Pleocyemata</taxon>
        <taxon>Anomura</taxon>
        <taxon>Galatheoidea</taxon>
        <taxon>Porcellanidae</taxon>
        <taxon>Petrolisthes</taxon>
    </lineage>
</organism>
<comment type="caution">
    <text evidence="1">The sequence shown here is derived from an EMBL/GenBank/DDBJ whole genome shotgun (WGS) entry which is preliminary data.</text>
</comment>
<dbReference type="AlphaFoldDB" id="A0AAE1NTN5"/>